<protein>
    <submittedName>
        <fullName evidence="1">Uncharacterized protein</fullName>
    </submittedName>
</protein>
<evidence type="ECO:0000313" key="1">
    <source>
        <dbReference type="EMBL" id="OAY35812.1"/>
    </source>
</evidence>
<name>A0A2C9UWB1_MANES</name>
<proteinExistence type="predicted"/>
<sequence length="108" mass="12507">MELTHFVLIHITKLKPLLCSAGPPILLAQNQRKLISEDKKRWRFERAVKSSSSICTYKILKNDCSCLFHNTLNPHLIVQTTRMGTTFLFNKSGVVYVNDKLDHKLYVF</sequence>
<dbReference type="AlphaFoldDB" id="A0A2C9UWB1"/>
<gene>
    <name evidence="1" type="ORF">MANES_12G132400</name>
</gene>
<reference evidence="1" key="1">
    <citation type="submission" date="2016-02" db="EMBL/GenBank/DDBJ databases">
        <title>WGS assembly of Manihot esculenta.</title>
        <authorList>
            <person name="Bredeson J.V."/>
            <person name="Prochnik S.E."/>
            <person name="Lyons J.B."/>
            <person name="Schmutz J."/>
            <person name="Grimwood J."/>
            <person name="Vrebalov J."/>
            <person name="Bart R.S."/>
            <person name="Amuge T."/>
            <person name="Ferguson M.E."/>
            <person name="Green R."/>
            <person name="Putnam N."/>
            <person name="Stites J."/>
            <person name="Rounsley S."/>
            <person name="Rokhsar D.S."/>
        </authorList>
    </citation>
    <scope>NUCLEOTIDE SEQUENCE [LARGE SCALE GENOMIC DNA]</scope>
    <source>
        <tissue evidence="1">Leaf</tissue>
    </source>
</reference>
<organism evidence="1">
    <name type="scientific">Manihot esculenta</name>
    <name type="common">Cassava</name>
    <name type="synonym">Jatropha manihot</name>
    <dbReference type="NCBI Taxonomy" id="3983"/>
    <lineage>
        <taxon>Eukaryota</taxon>
        <taxon>Viridiplantae</taxon>
        <taxon>Streptophyta</taxon>
        <taxon>Embryophyta</taxon>
        <taxon>Tracheophyta</taxon>
        <taxon>Spermatophyta</taxon>
        <taxon>Magnoliopsida</taxon>
        <taxon>eudicotyledons</taxon>
        <taxon>Gunneridae</taxon>
        <taxon>Pentapetalae</taxon>
        <taxon>rosids</taxon>
        <taxon>fabids</taxon>
        <taxon>Malpighiales</taxon>
        <taxon>Euphorbiaceae</taxon>
        <taxon>Crotonoideae</taxon>
        <taxon>Manihoteae</taxon>
        <taxon>Manihot</taxon>
    </lineage>
</organism>
<accession>A0A2C9UWB1</accession>
<dbReference type="EMBL" id="CM004398">
    <property type="protein sequence ID" value="OAY35812.1"/>
    <property type="molecule type" value="Genomic_DNA"/>
</dbReference>